<dbReference type="AlphaFoldDB" id="A0AAV9GK79"/>
<evidence type="ECO:0000259" key="2">
    <source>
        <dbReference type="Pfam" id="PF20237"/>
    </source>
</evidence>
<keyword evidence="4" id="KW-1185">Reference proteome</keyword>
<dbReference type="EMBL" id="MU865941">
    <property type="protein sequence ID" value="KAK4448751.1"/>
    <property type="molecule type" value="Genomic_DNA"/>
</dbReference>
<reference evidence="3" key="2">
    <citation type="submission" date="2023-05" db="EMBL/GenBank/DDBJ databases">
        <authorList>
            <consortium name="Lawrence Berkeley National Laboratory"/>
            <person name="Steindorff A."/>
            <person name="Hensen N."/>
            <person name="Bonometti L."/>
            <person name="Westerberg I."/>
            <person name="Brannstrom I.O."/>
            <person name="Guillou S."/>
            <person name="Cros-Aarteil S."/>
            <person name="Calhoun S."/>
            <person name="Haridas S."/>
            <person name="Kuo A."/>
            <person name="Mondo S."/>
            <person name="Pangilinan J."/>
            <person name="Riley R."/>
            <person name="Labutti K."/>
            <person name="Andreopoulos B."/>
            <person name="Lipzen A."/>
            <person name="Chen C."/>
            <person name="Yanf M."/>
            <person name="Daum C."/>
            <person name="Ng V."/>
            <person name="Clum A."/>
            <person name="Ohm R."/>
            <person name="Martin F."/>
            <person name="Silar P."/>
            <person name="Natvig D."/>
            <person name="Lalanne C."/>
            <person name="Gautier V."/>
            <person name="Ament-Velasquez S.L."/>
            <person name="Kruys A."/>
            <person name="Hutchinson M.I."/>
            <person name="Powell A.J."/>
            <person name="Barry K."/>
            <person name="Miller A.N."/>
            <person name="Grigoriev I.V."/>
            <person name="Debuchy R."/>
            <person name="Gladieux P."/>
            <person name="Thoren M.H."/>
            <person name="Johannesson H."/>
        </authorList>
    </citation>
    <scope>NUCLEOTIDE SEQUENCE</scope>
    <source>
        <strain evidence="3">PSN243</strain>
    </source>
</reference>
<protein>
    <recommendedName>
        <fullName evidence="2">DUF6594 domain-containing protein</fullName>
    </recommendedName>
</protein>
<keyword evidence="1" id="KW-0812">Transmembrane</keyword>
<gene>
    <name evidence="3" type="ORF">QBC34DRAFT_495129</name>
</gene>
<reference evidence="3" key="1">
    <citation type="journal article" date="2023" name="Mol. Phylogenet. Evol.">
        <title>Genome-scale phylogeny and comparative genomics of the fungal order Sordariales.</title>
        <authorList>
            <person name="Hensen N."/>
            <person name="Bonometti L."/>
            <person name="Westerberg I."/>
            <person name="Brannstrom I.O."/>
            <person name="Guillou S."/>
            <person name="Cros-Aarteil S."/>
            <person name="Calhoun S."/>
            <person name="Haridas S."/>
            <person name="Kuo A."/>
            <person name="Mondo S."/>
            <person name="Pangilinan J."/>
            <person name="Riley R."/>
            <person name="LaButti K."/>
            <person name="Andreopoulos B."/>
            <person name="Lipzen A."/>
            <person name="Chen C."/>
            <person name="Yan M."/>
            <person name="Daum C."/>
            <person name="Ng V."/>
            <person name="Clum A."/>
            <person name="Steindorff A."/>
            <person name="Ohm R.A."/>
            <person name="Martin F."/>
            <person name="Silar P."/>
            <person name="Natvig D.O."/>
            <person name="Lalanne C."/>
            <person name="Gautier V."/>
            <person name="Ament-Velasquez S.L."/>
            <person name="Kruys A."/>
            <person name="Hutchinson M.I."/>
            <person name="Powell A.J."/>
            <person name="Barry K."/>
            <person name="Miller A.N."/>
            <person name="Grigoriev I.V."/>
            <person name="Debuchy R."/>
            <person name="Gladieux P."/>
            <person name="Hiltunen Thoren M."/>
            <person name="Johannesson H."/>
        </authorList>
    </citation>
    <scope>NUCLEOTIDE SEQUENCE</scope>
    <source>
        <strain evidence="3">PSN243</strain>
    </source>
</reference>
<name>A0AAV9GK79_9PEZI</name>
<evidence type="ECO:0000256" key="1">
    <source>
        <dbReference type="SAM" id="Phobius"/>
    </source>
</evidence>
<evidence type="ECO:0000313" key="3">
    <source>
        <dbReference type="EMBL" id="KAK4448751.1"/>
    </source>
</evidence>
<proteinExistence type="predicted"/>
<dbReference type="Proteomes" id="UP001321760">
    <property type="component" value="Unassembled WGS sequence"/>
</dbReference>
<sequence length="282" mass="32199">MSHSVPANHLNLRLEQYREGYPQLAAFVKLDRCFSTWKRFDYLHIRNLHGLQDELVELELRLNALDNAEAVRLNLSSRRQNTNHERTDLLAQIRLKIEQYDKNLLAYHQLMLLPEPQPKHRESITRWVFGNKPLVRSESACFLASLQDSDFVALSPPEDDNAVLEDALDWALKRFPRFSALLSSSRNQTDDPKIFLCPPSVLRAIVRYFIALLVPLWLAAHVLILVSLPTGTSRAATFSIFILITSFIITSTTRVSKYKLILALLTYAAVPTVFLGSETKSV</sequence>
<feature type="transmembrane region" description="Helical" evidence="1">
    <location>
        <begin position="235"/>
        <end position="253"/>
    </location>
</feature>
<comment type="caution">
    <text evidence="3">The sequence shown here is derived from an EMBL/GenBank/DDBJ whole genome shotgun (WGS) entry which is preliminary data.</text>
</comment>
<keyword evidence="1" id="KW-0472">Membrane</keyword>
<organism evidence="3 4">
    <name type="scientific">Podospora aff. communis PSN243</name>
    <dbReference type="NCBI Taxonomy" id="3040156"/>
    <lineage>
        <taxon>Eukaryota</taxon>
        <taxon>Fungi</taxon>
        <taxon>Dikarya</taxon>
        <taxon>Ascomycota</taxon>
        <taxon>Pezizomycotina</taxon>
        <taxon>Sordariomycetes</taxon>
        <taxon>Sordariomycetidae</taxon>
        <taxon>Sordariales</taxon>
        <taxon>Podosporaceae</taxon>
        <taxon>Podospora</taxon>
    </lineage>
</organism>
<evidence type="ECO:0000313" key="4">
    <source>
        <dbReference type="Proteomes" id="UP001321760"/>
    </source>
</evidence>
<feature type="domain" description="DUF6594" evidence="2">
    <location>
        <begin position="21"/>
        <end position="270"/>
    </location>
</feature>
<dbReference type="PANTHER" id="PTHR34502">
    <property type="entry name" value="DUF6594 DOMAIN-CONTAINING PROTEIN-RELATED"/>
    <property type="match status" value="1"/>
</dbReference>
<keyword evidence="1" id="KW-1133">Transmembrane helix</keyword>
<dbReference type="PANTHER" id="PTHR34502:SF5">
    <property type="entry name" value="DUF6594 DOMAIN-CONTAINING PROTEIN"/>
    <property type="match status" value="1"/>
</dbReference>
<accession>A0AAV9GK79</accession>
<dbReference type="InterPro" id="IPR046529">
    <property type="entry name" value="DUF6594"/>
</dbReference>
<dbReference type="Pfam" id="PF20237">
    <property type="entry name" value="DUF6594"/>
    <property type="match status" value="1"/>
</dbReference>
<feature type="transmembrane region" description="Helical" evidence="1">
    <location>
        <begin position="208"/>
        <end position="229"/>
    </location>
</feature>
<feature type="transmembrane region" description="Helical" evidence="1">
    <location>
        <begin position="260"/>
        <end position="277"/>
    </location>
</feature>